<evidence type="ECO:0000256" key="1">
    <source>
        <dbReference type="ARBA" id="ARBA00001933"/>
    </source>
</evidence>
<keyword evidence="9 12" id="KW-0057">Aromatic amino acid biosynthesis</keyword>
<comment type="subunit">
    <text evidence="5 12">Tetramer of two alpha and two beta chains.</text>
</comment>
<evidence type="ECO:0000256" key="4">
    <source>
        <dbReference type="ARBA" id="ARBA00009982"/>
    </source>
</evidence>
<dbReference type="Proteomes" id="UP000681041">
    <property type="component" value="Chromosome"/>
</dbReference>
<proteinExistence type="inferred from homology"/>
<sequence length="430" mass="47542">MMHKITLPSDEVPKKWYNINPDLPVPLPAPKNPEEGGNLENLPKLFSKGVLEQEMSQERWIKIPKEVREVYKMIGRPSPLFRAKRLEEILDTPAKIFYKREDYSPTGSHKLNTAIAQAYYAKKDGVERLTTETGAGQWGTALSLACSMMDMDCTVYMVRVSFNQKPFRKTIMQIYDGEVIPSPSNKTEFGRKMLAENPDHPGSLGIAISEAMQDALNDDNVYYTLGSVLNHVLLHQTVIGLETKKQLEIAGETPDVMIGCVGGGSNFGGAIFPFIKDQIDGKIDCKFIAAEPHSCPTLTKGEYCYDFGDTAGMTPLMKMYTLGHDFVPPSVHAGGLRYHGMAPQVALLVHEGLVEGRSVHQKHTFQSGLDFAKAEGVVPAPETTHALKVAMDEARECKKTGEEKTIVVSFSGHGMLDLQGYDDYINGKIV</sequence>
<dbReference type="Gene3D" id="3.40.50.1100">
    <property type="match status" value="2"/>
</dbReference>
<dbReference type="GO" id="GO:0004834">
    <property type="term" value="F:tryptophan synthase activity"/>
    <property type="evidence" value="ECO:0007669"/>
    <property type="project" value="UniProtKB-UniRule"/>
</dbReference>
<comment type="cofactor">
    <cofactor evidence="1 12">
        <name>pyridoxal 5'-phosphate</name>
        <dbReference type="ChEBI" id="CHEBI:597326"/>
    </cofactor>
</comment>
<dbReference type="EMBL" id="CP058560">
    <property type="protein sequence ID" value="QUH24325.1"/>
    <property type="molecule type" value="Genomic_DNA"/>
</dbReference>
<evidence type="ECO:0000256" key="9">
    <source>
        <dbReference type="ARBA" id="ARBA00023141"/>
    </source>
</evidence>
<dbReference type="PANTHER" id="PTHR48077:SF6">
    <property type="entry name" value="TRYPTOPHAN SYNTHASE"/>
    <property type="match status" value="1"/>
</dbReference>
<dbReference type="InterPro" id="IPR023026">
    <property type="entry name" value="Trp_synth_beta/beta-like"/>
</dbReference>
<evidence type="ECO:0000256" key="12">
    <source>
        <dbReference type="HAMAP-Rule" id="MF_00133"/>
    </source>
</evidence>
<dbReference type="InterPro" id="IPR006654">
    <property type="entry name" value="Trp_synth_beta"/>
</dbReference>
<keyword evidence="7 12" id="KW-0822">Tryptophan biosynthesis</keyword>
<accession>A0A8T8K9Q7</accession>
<evidence type="ECO:0000256" key="7">
    <source>
        <dbReference type="ARBA" id="ARBA00022822"/>
    </source>
</evidence>
<dbReference type="GO" id="GO:0052684">
    <property type="term" value="F:L-serine hydro-lyase (adding indole, L-tryptophan-forming) activity"/>
    <property type="evidence" value="ECO:0007669"/>
    <property type="project" value="TreeGrafter"/>
</dbReference>
<organism evidence="14 15">
    <name type="scientific">Methanobacterium alkalithermotolerans</name>
    <dbReference type="NCBI Taxonomy" id="2731220"/>
    <lineage>
        <taxon>Archaea</taxon>
        <taxon>Methanobacteriati</taxon>
        <taxon>Methanobacteriota</taxon>
        <taxon>Methanomada group</taxon>
        <taxon>Methanobacteria</taxon>
        <taxon>Methanobacteriales</taxon>
        <taxon>Methanobacteriaceae</taxon>
        <taxon>Methanobacterium</taxon>
    </lineage>
</organism>
<comment type="pathway">
    <text evidence="3 12">Amino-acid biosynthesis; L-tryptophan biosynthesis; L-tryptophan from chorismate: step 5/5.</text>
</comment>
<keyword evidence="10 12" id="KW-0456">Lyase</keyword>
<dbReference type="AlphaFoldDB" id="A0A8T8K9Q7"/>
<dbReference type="PANTHER" id="PTHR48077">
    <property type="entry name" value="TRYPTOPHAN SYNTHASE-RELATED"/>
    <property type="match status" value="1"/>
</dbReference>
<name>A0A8T8K9Q7_9EURY</name>
<dbReference type="CDD" id="cd06446">
    <property type="entry name" value="Trp-synth_B"/>
    <property type="match status" value="1"/>
</dbReference>
<dbReference type="InterPro" id="IPR001926">
    <property type="entry name" value="TrpB-like_PALP"/>
</dbReference>
<evidence type="ECO:0000313" key="14">
    <source>
        <dbReference type="EMBL" id="QUH24325.1"/>
    </source>
</evidence>
<dbReference type="PROSITE" id="PS00168">
    <property type="entry name" value="TRP_SYNTHASE_BETA"/>
    <property type="match status" value="1"/>
</dbReference>
<dbReference type="NCBIfam" id="NF009057">
    <property type="entry name" value="PRK12391.1"/>
    <property type="match status" value="1"/>
</dbReference>
<dbReference type="GO" id="GO:0005737">
    <property type="term" value="C:cytoplasm"/>
    <property type="evidence" value="ECO:0007669"/>
    <property type="project" value="TreeGrafter"/>
</dbReference>
<comment type="catalytic activity">
    <reaction evidence="11 12">
        <text>(1S,2R)-1-C-(indol-3-yl)glycerol 3-phosphate + L-serine = D-glyceraldehyde 3-phosphate + L-tryptophan + H2O</text>
        <dbReference type="Rhea" id="RHEA:10532"/>
        <dbReference type="ChEBI" id="CHEBI:15377"/>
        <dbReference type="ChEBI" id="CHEBI:33384"/>
        <dbReference type="ChEBI" id="CHEBI:57912"/>
        <dbReference type="ChEBI" id="CHEBI:58866"/>
        <dbReference type="ChEBI" id="CHEBI:59776"/>
        <dbReference type="EC" id="4.2.1.20"/>
    </reaction>
</comment>
<dbReference type="EC" id="4.2.1.20" evidence="12"/>
<evidence type="ECO:0000259" key="13">
    <source>
        <dbReference type="Pfam" id="PF00291"/>
    </source>
</evidence>
<dbReference type="RefSeq" id="WP_211534242.1">
    <property type="nucleotide sequence ID" value="NZ_CP058560.1"/>
</dbReference>
<feature type="modified residue" description="N6-(pyridoxal phosphate)lysine" evidence="12">
    <location>
        <position position="110"/>
    </location>
</feature>
<keyword evidence="15" id="KW-1185">Reference proteome</keyword>
<evidence type="ECO:0000256" key="3">
    <source>
        <dbReference type="ARBA" id="ARBA00004733"/>
    </source>
</evidence>
<dbReference type="GeneID" id="64820431"/>
<dbReference type="Pfam" id="PF00291">
    <property type="entry name" value="PALP"/>
    <property type="match status" value="1"/>
</dbReference>
<dbReference type="InterPro" id="IPR006316">
    <property type="entry name" value="Trp_synth_b-like"/>
</dbReference>
<keyword evidence="8 12" id="KW-0663">Pyridoxal phosphate</keyword>
<dbReference type="InterPro" id="IPR006653">
    <property type="entry name" value="Trp_synth_b_CS"/>
</dbReference>
<dbReference type="OrthoDB" id="371827at2157"/>
<evidence type="ECO:0000256" key="11">
    <source>
        <dbReference type="ARBA" id="ARBA00049047"/>
    </source>
</evidence>
<gene>
    <name evidence="12" type="primary">trpB</name>
    <name evidence="14" type="ORF">HYG87_06660</name>
</gene>
<dbReference type="SUPFAM" id="SSF53686">
    <property type="entry name" value="Tryptophan synthase beta subunit-like PLP-dependent enzymes"/>
    <property type="match status" value="1"/>
</dbReference>
<evidence type="ECO:0000256" key="8">
    <source>
        <dbReference type="ARBA" id="ARBA00022898"/>
    </source>
</evidence>
<reference evidence="14" key="1">
    <citation type="submission" date="2020-07" db="EMBL/GenBank/DDBJ databases">
        <title>Methanobacterium. sp. MethCan genome.</title>
        <authorList>
            <person name="Postec A."/>
            <person name="Quemeneur M."/>
        </authorList>
    </citation>
    <scope>NUCLEOTIDE SEQUENCE</scope>
    <source>
        <strain evidence="14">MethCAN</strain>
    </source>
</reference>
<keyword evidence="6 12" id="KW-0028">Amino-acid biosynthesis</keyword>
<evidence type="ECO:0000256" key="6">
    <source>
        <dbReference type="ARBA" id="ARBA00022605"/>
    </source>
</evidence>
<evidence type="ECO:0000313" key="15">
    <source>
        <dbReference type="Proteomes" id="UP000681041"/>
    </source>
</evidence>
<protein>
    <recommendedName>
        <fullName evidence="12">Tryptophan synthase beta chain</fullName>
        <ecNumber evidence="12">4.2.1.20</ecNumber>
    </recommendedName>
</protein>
<dbReference type="PIRSF" id="PIRSF500824">
    <property type="entry name" value="TrpB_prok"/>
    <property type="match status" value="1"/>
</dbReference>
<feature type="domain" description="Tryptophan synthase beta chain-like PALP" evidence="13">
    <location>
        <begin position="75"/>
        <end position="412"/>
    </location>
</feature>
<comment type="function">
    <text evidence="2 12">The beta subunit is responsible for the synthesis of L-tryptophan from indole and L-serine.</text>
</comment>
<dbReference type="PIRSF" id="PIRSF001413">
    <property type="entry name" value="Trp_syn_beta"/>
    <property type="match status" value="1"/>
</dbReference>
<evidence type="ECO:0000256" key="5">
    <source>
        <dbReference type="ARBA" id="ARBA00011270"/>
    </source>
</evidence>
<dbReference type="NCBIfam" id="TIGR01415">
    <property type="entry name" value="trpB_rel"/>
    <property type="match status" value="1"/>
</dbReference>
<dbReference type="InterPro" id="IPR036052">
    <property type="entry name" value="TrpB-like_PALP_sf"/>
</dbReference>
<dbReference type="GO" id="GO:0030170">
    <property type="term" value="F:pyridoxal phosphate binding"/>
    <property type="evidence" value="ECO:0007669"/>
    <property type="project" value="InterPro"/>
</dbReference>
<dbReference type="HAMAP" id="MF_00133">
    <property type="entry name" value="Trp_synth_beta"/>
    <property type="match status" value="1"/>
</dbReference>
<evidence type="ECO:0000256" key="2">
    <source>
        <dbReference type="ARBA" id="ARBA00002786"/>
    </source>
</evidence>
<dbReference type="KEGG" id="meme:HYG87_06660"/>
<evidence type="ECO:0000256" key="10">
    <source>
        <dbReference type="ARBA" id="ARBA00023239"/>
    </source>
</evidence>
<comment type="similarity">
    <text evidence="4 12">Belongs to the TrpB family.</text>
</comment>